<feature type="coiled-coil region" evidence="6">
    <location>
        <begin position="117"/>
        <end position="151"/>
    </location>
</feature>
<keyword evidence="4" id="KW-0736">Signalosome</keyword>
<dbReference type="AlphaFoldDB" id="A0A8H8DGS2"/>
<sequence>DAPNNLDLEAYIGDYSGTTLSAAQRTGPDSARRVCYLVGKTWPHPQIIITFFFVGHARIDRLLFIAQRCPALEIDAYKLALQELQANTADTARYTQAATRLIDAQKARGLTPSRIDMAWVEEKQSATKAKLDKLEAELKGYRNNLIKESIRVGGAEYPS</sequence>
<dbReference type="OrthoDB" id="422427at2759"/>
<gene>
    <name evidence="7" type="ORF">BJ554DRAFT_2272</name>
</gene>
<evidence type="ECO:0000256" key="1">
    <source>
        <dbReference type="ARBA" id="ARBA00004123"/>
    </source>
</evidence>
<keyword evidence="8" id="KW-1185">Reference proteome</keyword>
<comment type="caution">
    <text evidence="7">The sequence shown here is derived from an EMBL/GenBank/DDBJ whole genome shotgun (WGS) entry which is preliminary data.</text>
</comment>
<organism evidence="7 8">
    <name type="scientific">Olpidium bornovanus</name>
    <dbReference type="NCBI Taxonomy" id="278681"/>
    <lineage>
        <taxon>Eukaryota</taxon>
        <taxon>Fungi</taxon>
        <taxon>Fungi incertae sedis</taxon>
        <taxon>Olpidiomycota</taxon>
        <taxon>Olpidiomycotina</taxon>
        <taxon>Olpidiomycetes</taxon>
        <taxon>Olpidiales</taxon>
        <taxon>Olpidiaceae</taxon>
        <taxon>Olpidium</taxon>
    </lineage>
</organism>
<comment type="subcellular location">
    <subcellularLocation>
        <location evidence="2">Cytoplasm</location>
    </subcellularLocation>
    <subcellularLocation>
        <location evidence="1">Nucleus</location>
    </subcellularLocation>
</comment>
<feature type="non-terminal residue" evidence="7">
    <location>
        <position position="1"/>
    </location>
</feature>
<protein>
    <submittedName>
        <fullName evidence="7">Uncharacterized protein</fullName>
    </submittedName>
</protein>
<dbReference type="GO" id="GO:0008180">
    <property type="term" value="C:COP9 signalosome"/>
    <property type="evidence" value="ECO:0007669"/>
    <property type="project" value="UniProtKB-KW"/>
</dbReference>
<dbReference type="InterPro" id="IPR019585">
    <property type="entry name" value="Rpn7/CSN1"/>
</dbReference>
<proteinExistence type="predicted"/>
<evidence type="ECO:0000256" key="4">
    <source>
        <dbReference type="ARBA" id="ARBA00022790"/>
    </source>
</evidence>
<evidence type="ECO:0000313" key="8">
    <source>
        <dbReference type="Proteomes" id="UP000673691"/>
    </source>
</evidence>
<keyword evidence="3" id="KW-0963">Cytoplasm</keyword>
<evidence type="ECO:0000256" key="3">
    <source>
        <dbReference type="ARBA" id="ARBA00022490"/>
    </source>
</evidence>
<accession>A0A8H8DGS2</accession>
<evidence type="ECO:0000313" key="7">
    <source>
        <dbReference type="EMBL" id="KAG5457656.1"/>
    </source>
</evidence>
<dbReference type="PANTHER" id="PTHR14145">
    <property type="entry name" value="26S PROTESOME SUBUNIT 6"/>
    <property type="match status" value="1"/>
</dbReference>
<keyword evidence="5" id="KW-0539">Nucleus</keyword>
<evidence type="ECO:0000256" key="5">
    <source>
        <dbReference type="ARBA" id="ARBA00023242"/>
    </source>
</evidence>
<evidence type="ECO:0000256" key="6">
    <source>
        <dbReference type="SAM" id="Coils"/>
    </source>
</evidence>
<dbReference type="Proteomes" id="UP000673691">
    <property type="component" value="Unassembled WGS sequence"/>
</dbReference>
<evidence type="ECO:0000256" key="2">
    <source>
        <dbReference type="ARBA" id="ARBA00004496"/>
    </source>
</evidence>
<name>A0A8H8DGS2_9FUNG</name>
<keyword evidence="6" id="KW-0175">Coiled coil</keyword>
<dbReference type="Gene3D" id="1.25.40.570">
    <property type="match status" value="1"/>
</dbReference>
<dbReference type="GO" id="GO:0005737">
    <property type="term" value="C:cytoplasm"/>
    <property type="evidence" value="ECO:0007669"/>
    <property type="project" value="UniProtKB-SubCell"/>
</dbReference>
<dbReference type="PANTHER" id="PTHR14145:SF2">
    <property type="entry name" value="COP9 SIGNALOSOME COMPLEX SUBUNIT 1"/>
    <property type="match status" value="1"/>
</dbReference>
<dbReference type="EMBL" id="JAEFCI010009715">
    <property type="protein sequence ID" value="KAG5457656.1"/>
    <property type="molecule type" value="Genomic_DNA"/>
</dbReference>
<reference evidence="7 8" key="1">
    <citation type="journal article" name="Sci. Rep.">
        <title>Genome-scale phylogenetic analyses confirm Olpidium as the closest living zoosporic fungus to the non-flagellated, terrestrial fungi.</title>
        <authorList>
            <person name="Chang Y."/>
            <person name="Rochon D."/>
            <person name="Sekimoto S."/>
            <person name="Wang Y."/>
            <person name="Chovatia M."/>
            <person name="Sandor L."/>
            <person name="Salamov A."/>
            <person name="Grigoriev I.V."/>
            <person name="Stajich J.E."/>
            <person name="Spatafora J.W."/>
        </authorList>
    </citation>
    <scope>NUCLEOTIDE SEQUENCE [LARGE SCALE GENOMIC DNA]</scope>
    <source>
        <strain evidence="7">S191</strain>
    </source>
</reference>